<dbReference type="Pfam" id="PF12273">
    <property type="entry name" value="RCR"/>
    <property type="match status" value="1"/>
</dbReference>
<keyword evidence="4" id="KW-1185">Reference proteome</keyword>
<organism evidence="3 4">
    <name type="scientific">Arthrobotrys musiformis</name>
    <dbReference type="NCBI Taxonomy" id="47236"/>
    <lineage>
        <taxon>Eukaryota</taxon>
        <taxon>Fungi</taxon>
        <taxon>Dikarya</taxon>
        <taxon>Ascomycota</taxon>
        <taxon>Pezizomycotina</taxon>
        <taxon>Orbiliomycetes</taxon>
        <taxon>Orbiliales</taxon>
        <taxon>Orbiliaceae</taxon>
        <taxon>Arthrobotrys</taxon>
    </lineage>
</organism>
<protein>
    <submittedName>
        <fullName evidence="3">Uncharacterized protein</fullName>
    </submittedName>
</protein>
<keyword evidence="2" id="KW-1133">Transmembrane helix</keyword>
<keyword evidence="2" id="KW-0472">Membrane</keyword>
<feature type="region of interest" description="Disordered" evidence="1">
    <location>
        <begin position="110"/>
        <end position="174"/>
    </location>
</feature>
<dbReference type="PANTHER" id="PTHR28187:SF1">
    <property type="entry name" value="PROTEIN RCR1-RELATED"/>
    <property type="match status" value="1"/>
</dbReference>
<feature type="compositionally biased region" description="Pro residues" evidence="1">
    <location>
        <begin position="112"/>
        <end position="126"/>
    </location>
</feature>
<accession>A0AAV9WCG7</accession>
<sequence>MVVLPREEDIKALLAKRDYYTCDSTGYCYYSPWYHWQRWAVLGALLVFSAVVLLLCACLSARRRRSRGLSPFYGTAWAAPPAYDVNSIPPHHQNTGPQYGGYTYASNAQQPQYPPYNPSGSPPGYSPPSNAGYYGQPGQQSGTTYTGGPNYEMNNFVGSSAPYVPPRPEEAHKR</sequence>
<proteinExistence type="predicted"/>
<reference evidence="3 4" key="1">
    <citation type="submission" date="2023-08" db="EMBL/GenBank/DDBJ databases">
        <authorList>
            <person name="Palmer J.M."/>
        </authorList>
    </citation>
    <scope>NUCLEOTIDE SEQUENCE [LARGE SCALE GENOMIC DNA]</scope>
    <source>
        <strain evidence="3 4">TWF481</strain>
    </source>
</reference>
<dbReference type="PANTHER" id="PTHR28187">
    <property type="entry name" value="PROTEIN RCR1-RELATED"/>
    <property type="match status" value="1"/>
</dbReference>
<evidence type="ECO:0000313" key="3">
    <source>
        <dbReference type="EMBL" id="KAK6503263.1"/>
    </source>
</evidence>
<evidence type="ECO:0000313" key="4">
    <source>
        <dbReference type="Proteomes" id="UP001370758"/>
    </source>
</evidence>
<feature type="compositionally biased region" description="Polar residues" evidence="1">
    <location>
        <begin position="137"/>
        <end position="158"/>
    </location>
</feature>
<dbReference type="EMBL" id="JAVHJL010000005">
    <property type="protein sequence ID" value="KAK6503263.1"/>
    <property type="molecule type" value="Genomic_DNA"/>
</dbReference>
<feature type="transmembrane region" description="Helical" evidence="2">
    <location>
        <begin position="39"/>
        <end position="61"/>
    </location>
</feature>
<dbReference type="Proteomes" id="UP001370758">
    <property type="component" value="Unassembled WGS sequence"/>
</dbReference>
<evidence type="ECO:0000256" key="2">
    <source>
        <dbReference type="SAM" id="Phobius"/>
    </source>
</evidence>
<dbReference type="InterPro" id="IPR020999">
    <property type="entry name" value="Chitin_synth_reg_RCR"/>
</dbReference>
<name>A0AAV9WCG7_9PEZI</name>
<gene>
    <name evidence="3" type="ORF">TWF481_008292</name>
</gene>
<dbReference type="AlphaFoldDB" id="A0AAV9WCG7"/>
<keyword evidence="2" id="KW-0812">Transmembrane</keyword>
<dbReference type="GO" id="GO:0016192">
    <property type="term" value="P:vesicle-mediated transport"/>
    <property type="evidence" value="ECO:0007669"/>
    <property type="project" value="TreeGrafter"/>
</dbReference>
<evidence type="ECO:0000256" key="1">
    <source>
        <dbReference type="SAM" id="MobiDB-lite"/>
    </source>
</evidence>
<comment type="caution">
    <text evidence="3">The sequence shown here is derived from an EMBL/GenBank/DDBJ whole genome shotgun (WGS) entry which is preliminary data.</text>
</comment>